<dbReference type="Gene3D" id="1.10.3210.10">
    <property type="entry name" value="Hypothetical protein af1432"/>
    <property type="match status" value="1"/>
</dbReference>
<dbReference type="InterPro" id="IPR003607">
    <property type="entry name" value="HD/PDEase_dom"/>
</dbReference>
<feature type="region of interest" description="Disordered" evidence="1">
    <location>
        <begin position="767"/>
        <end position="807"/>
    </location>
</feature>
<sequence length="807" mass="90630">MGIFRKFRKDRNPSPLQRRRGLGPNENRSIPLKVAIYWFLGFIGFTGLIVLIAFAGLTQSDPQIARDQVARDRVVADFSFSFESDVLTQRQVALARERIPPFYEVDIAPFEEFSRALNALEFDFAEFETNLQDLEGVNRMEAIRAFVREFSDERGMELPVEQTAVFLNETSPAQRNRLIQDAIDVLGSIYRNGIIDEDDPNFSGIGSFNVIPVQTEDDEIARVEIQRPYDARVSLRNELANMDVSDTVFNSLYEILSIGVQPNLEFDAEQTRTRRDEAAVKVNPVRVEIREGTTIIEPGVTVSALAYEKLVQYRQEQSTRAANRFFLDPTFQQRTLLTLMVLLTSVLLLQLGFPRLANDPRRLGTVALLILVNLLIFRFSLYLGNSDLFRGDHRIIGVLPYVAPLAFGPITAGILLGPILGALTAFIISAIFAIMLGEASFLFLAGMISSLVGIFLCHNIRLRTNVVRASFLAGVTLSGFILLHGALLDSDLAQIGRQIAAALISSSITGVVILGFLPLLERLFNYTTDITLLEYTDFNHPLLRRMQVEAPGSYHHSLMVANLSENAAAEIGANPLACRACALFHDIGKIVKPEYFTENQRSGRNPLIEQKPSMSAVIIKRHVKEGVELARKYKLPKVFVDVIRQHHGTSLIQYFYREAINRRERSQLPLFSDISAETVEENTYRYDGPKPDFVESAIILFADSIEAASRSLQKVNAQSVGELLDRIFQSRIEDGQLDECPLTLQQVAIIKQSFTRTLLNSLHTRIAYPSDEKDKEKEKRGKEGKEAEPKSTPPEENDKGDTDNQQV</sequence>
<dbReference type="PANTHER" id="PTHR36442:SF1">
    <property type="entry name" value="CYCLIC-DI-AMP PHOSPHODIESTERASE PGPH"/>
    <property type="match status" value="1"/>
</dbReference>
<feature type="domain" description="HD" evidence="3">
    <location>
        <begin position="553"/>
        <end position="708"/>
    </location>
</feature>
<dbReference type="InterPro" id="IPR006675">
    <property type="entry name" value="HDIG_dom"/>
</dbReference>
<dbReference type="SMART" id="SM00471">
    <property type="entry name" value="HDc"/>
    <property type="match status" value="1"/>
</dbReference>
<dbReference type="Pfam" id="PF07698">
    <property type="entry name" value="7TM-7TMR_HD"/>
    <property type="match status" value="1"/>
</dbReference>
<dbReference type="Pfam" id="PF01966">
    <property type="entry name" value="HD"/>
    <property type="match status" value="1"/>
</dbReference>
<dbReference type="EMBL" id="JACHVA010000040">
    <property type="protein sequence ID" value="MBC2600868.1"/>
    <property type="molecule type" value="Genomic_DNA"/>
</dbReference>
<protein>
    <submittedName>
        <fullName evidence="4">HDIG domain-containing protein</fullName>
    </submittedName>
</protein>
<dbReference type="PANTHER" id="PTHR36442">
    <property type="entry name" value="CYCLIC-DI-AMP PHOSPHODIESTERASE PGPH"/>
    <property type="match status" value="1"/>
</dbReference>
<evidence type="ECO:0000259" key="3">
    <source>
        <dbReference type="PROSITE" id="PS51831"/>
    </source>
</evidence>
<organism evidence="4 5">
    <name type="scientific">Puniceicoccus vermicola</name>
    <dbReference type="NCBI Taxonomy" id="388746"/>
    <lineage>
        <taxon>Bacteria</taxon>
        <taxon>Pseudomonadati</taxon>
        <taxon>Verrucomicrobiota</taxon>
        <taxon>Opitutia</taxon>
        <taxon>Puniceicoccales</taxon>
        <taxon>Puniceicoccaceae</taxon>
        <taxon>Puniceicoccus</taxon>
    </lineage>
</organism>
<dbReference type="NCBIfam" id="TIGR00277">
    <property type="entry name" value="HDIG"/>
    <property type="match status" value="1"/>
</dbReference>
<proteinExistence type="predicted"/>
<dbReference type="AlphaFoldDB" id="A0A7X1AXN1"/>
<evidence type="ECO:0000256" key="2">
    <source>
        <dbReference type="SAM" id="Phobius"/>
    </source>
</evidence>
<feature type="compositionally biased region" description="Basic and acidic residues" evidence="1">
    <location>
        <begin position="796"/>
        <end position="807"/>
    </location>
</feature>
<feature type="transmembrane region" description="Helical" evidence="2">
    <location>
        <begin position="426"/>
        <end position="457"/>
    </location>
</feature>
<dbReference type="CDD" id="cd00077">
    <property type="entry name" value="HDc"/>
    <property type="match status" value="1"/>
</dbReference>
<keyword evidence="5" id="KW-1185">Reference proteome</keyword>
<dbReference type="InterPro" id="IPR052722">
    <property type="entry name" value="PgpH_phosphodiesterase"/>
</dbReference>
<evidence type="ECO:0000256" key="1">
    <source>
        <dbReference type="SAM" id="MobiDB-lite"/>
    </source>
</evidence>
<dbReference type="Pfam" id="PF07697">
    <property type="entry name" value="7TMR-HDED"/>
    <property type="match status" value="1"/>
</dbReference>
<dbReference type="InterPro" id="IPR006674">
    <property type="entry name" value="HD_domain"/>
</dbReference>
<feature type="transmembrane region" description="Helical" evidence="2">
    <location>
        <begin position="469"/>
        <end position="487"/>
    </location>
</feature>
<gene>
    <name evidence="4" type="ORF">H5P30_03645</name>
</gene>
<evidence type="ECO:0000313" key="4">
    <source>
        <dbReference type="EMBL" id="MBC2600868.1"/>
    </source>
</evidence>
<dbReference type="Proteomes" id="UP000525652">
    <property type="component" value="Unassembled WGS sequence"/>
</dbReference>
<comment type="caution">
    <text evidence="4">The sequence shown here is derived from an EMBL/GenBank/DDBJ whole genome shotgun (WGS) entry which is preliminary data.</text>
</comment>
<name>A0A7X1AXN1_9BACT</name>
<keyword evidence="2" id="KW-1133">Transmembrane helix</keyword>
<accession>A0A7X1AXN1</accession>
<feature type="transmembrane region" description="Helical" evidence="2">
    <location>
        <begin position="35"/>
        <end position="57"/>
    </location>
</feature>
<feature type="transmembrane region" description="Helical" evidence="2">
    <location>
        <begin position="395"/>
        <end position="420"/>
    </location>
</feature>
<feature type="region of interest" description="Disordered" evidence="1">
    <location>
        <begin position="1"/>
        <end position="22"/>
    </location>
</feature>
<keyword evidence="2" id="KW-0472">Membrane</keyword>
<dbReference type="InterPro" id="IPR011624">
    <property type="entry name" value="Metal-dep_PHydrolase_7TM_extra"/>
</dbReference>
<dbReference type="InterPro" id="IPR011621">
    <property type="entry name" value="Metal-dep_PHydrolase_7TM_intra"/>
</dbReference>
<reference evidence="4 5" key="1">
    <citation type="submission" date="2020-07" db="EMBL/GenBank/DDBJ databases">
        <authorList>
            <person name="Feng X."/>
        </authorList>
    </citation>
    <scope>NUCLEOTIDE SEQUENCE [LARGE SCALE GENOMIC DNA]</scope>
    <source>
        <strain evidence="4 5">JCM14086</strain>
    </source>
</reference>
<dbReference type="SUPFAM" id="SSF109604">
    <property type="entry name" value="HD-domain/PDEase-like"/>
    <property type="match status" value="1"/>
</dbReference>
<dbReference type="RefSeq" id="WP_185691603.1">
    <property type="nucleotide sequence ID" value="NZ_JACHVA010000040.1"/>
</dbReference>
<evidence type="ECO:0000313" key="5">
    <source>
        <dbReference type="Proteomes" id="UP000525652"/>
    </source>
</evidence>
<feature type="transmembrane region" description="Helical" evidence="2">
    <location>
        <begin position="499"/>
        <end position="520"/>
    </location>
</feature>
<feature type="transmembrane region" description="Helical" evidence="2">
    <location>
        <begin position="363"/>
        <end position="383"/>
    </location>
</feature>
<feature type="transmembrane region" description="Helical" evidence="2">
    <location>
        <begin position="336"/>
        <end position="357"/>
    </location>
</feature>
<keyword evidence="2" id="KW-0812">Transmembrane</keyword>
<feature type="compositionally biased region" description="Basic and acidic residues" evidence="1">
    <location>
        <begin position="770"/>
        <end position="789"/>
    </location>
</feature>
<dbReference type="PROSITE" id="PS51831">
    <property type="entry name" value="HD"/>
    <property type="match status" value="1"/>
</dbReference>